<accession>A0A833X9N2</accession>
<evidence type="ECO:0000256" key="3">
    <source>
        <dbReference type="ARBA" id="ARBA00022517"/>
    </source>
</evidence>
<dbReference type="PANTHER" id="PTHR13457:SF1">
    <property type="entry name" value="HEAT REPEAT-CONTAINING PROTEIN 1"/>
    <property type="match status" value="1"/>
</dbReference>
<gene>
    <name evidence="8" type="ORF">F2P56_025737</name>
</gene>
<dbReference type="EMBL" id="LIHL02000011">
    <property type="protein sequence ID" value="KAF5456235.1"/>
    <property type="molecule type" value="Genomic_DNA"/>
</dbReference>
<dbReference type="InterPro" id="IPR012954">
    <property type="entry name" value="BP28_C_dom"/>
</dbReference>
<sequence>MATSIAAQFQIIKSFRQGESQPLKRPFTRPSILFDPKEAADIDVDTILATALQGLEVLIGIDERFRNYKNDLFSHRSRELDREVMTIELNNRINASISSYLRLLSGHFQLPSSLKTLEYLIRRYVVHVFNFEELILCALPYHDTHAFVRIMMLIDTRNTKWKFLDGVKASGAPPPRKVIVQQCIRDNGVLEAICNYASPSKKYQPSRFMISFCTAVVVEAVGSITNLDDDIVKRILPFVFSGLQPGKRRGPDHRAGALMIVGLLANKVALSPKLVKSLIRSIAEIAREDAKESADLQWFRLSLMALINLVQMQSLDMFPKKALETLKDIRDLAVILMGLSKEFNIDRFLSMLMEVLVDFSSSDELCHLALVSIVETVPIKHLVFQLVSNVLLSCLKLSKKVGDPALSESGTWAKKILVVVSQHYPSELRRAVCKFLEDTKPQSKKGESTYEILGKVLDANLDTSLGISDSKVWFALHHPKAAVRCATLSGLKSSGFFKSKAVDSQSLVTIQDAVLRQLHDDDLTVVQAVLSLDGLSDMITSYDLLKELQNVLKRCIGILMLGSSDKTNLAADVAVACLNNANSNFHHHDDGLKTFSAMLFPLLLILPKTQILNLKALQLAKEVKWPLFSDLSGASRTKKTSQPGNLSSINMKTIASLAETFLMNTEENLAWLVSSSYDFESSKTLFFLMLMQSFMMHNKSGQFSVLFEACYPVLKRELEALESVVDVSMEEFNPEILSWDCKRFLEQMFDSNLRALNTKILICIFWRLLEKLISTVHGDDLTDADDKWVLRLQDLFIFFATSQFKDVFKEHINYLVTRCKTAPANFLSRFFTEEGVPVAVKIESLRCFALLCFHSEDRLPIELFAEFPSVLVPLTSDNQDIKVAAMNCIEGLYALWARADFSSKKNGNNCIWSHFLGELLGLMVQQKRLILSDKQFLPSLLESLLSSSSCSLLVPQSIQQRFDQSTKENILAFILGSALKLSDYGKLMILSLLKGMGSAVMHIKDVKSFLSLLLERRSQYYFEPDKSCQKLLKNEIEILCLLLESCASSSFLDEYAFEDYLLKALRLDSMASEDPAVILPIITVLKKLNGHLYNGLQNDVQQESLFYQLVFLFRHANGDVQNATRDAFLRLNISCSSVGQMLNFILSQESLIISSAYGKKKKKLLERSRSNLPHNVICKGGDALSLLSSLLDVLLLKKDIVNRDSLVGLLFKLLGKVFSDEWIQGTLIQDEKVIQVSPNISQAMSSAMCYIQQTLLVILEDICASLVNAVPLKGDIIHETNIKLLVECANSAKDGVTRNHVFSLISSVAKVVPEKVLEHILDILSIIGESTVSQIDNHSQRVFEDLISALVPYWLSKTHNVDKLLQVFLKVLPEVAEHRRLLIVVYLLRTLGEHSSLASLLVLLFRSLVSRKGLSCLKNLCYSENFTVLMHKEWEYDFAFQICEQYSCLIWLPALVLLLQQIGKGNLCQELFMELLFALQFTVHKMEGPEFAVKLESGEDSDDIQRTLGELMEQVVSLSQLVDASRKEIYIVVIRKELKECLRAVLKCITMHMIPSAYFKGIIRLLGHSDGNVKRKALGLLCETIRGHDSVKSKRKGRRGFNPSSSSNWLRLDETALESFEKMSFEIIRLVDESLNDSDTSLNLAAVLALEVLASRFPANYSIFSKSLTCVAKGITSHNLAISTGCLRAINGLVNVLGPRSVAELPRIMDNVIKMSGKVSSRSDLKTKCGDDNAPVSVSTPKESLALSILLALEAVVDKLGGFLNPYLGDIMEILVLRPEYISGSDPKLKLKADVVRKLLTEKIPVRLVLPPLLKIYSKAVQSGDSSLAIGFEMLEKLVRLMDRSSIYGYHTNIYDLCLLALDLRRQHPVSIQDIDVVEKSVINATISLSMKLTETMFKPLFIRSIEWADSDVEENANTGSINIDRAISFYSLVNKLAENHRSLFVPYYKYLLEGCVRHLTDVGDAKTSGLMRKKKRAKIQEAGNYMKEENNWHLRALVISSLHKCFLYDTGSLKFLESNFQVLLKPIVSQLIIDPPASLEGNPNIPSVKEVDDLLVLCVGQMAVTAGTDLLWKPLNHEVLMQTRCDKVRSRILGLRIVKYLLEKLKEEYLVLVAETIPFLGELLEDVELPVKSLAQEILKEMESMSGESLRQYL</sequence>
<dbReference type="SUPFAM" id="SSF48371">
    <property type="entry name" value="ARM repeat"/>
    <property type="match status" value="3"/>
</dbReference>
<dbReference type="Gramene" id="Jr11_24480_p1">
    <property type="protein sequence ID" value="cds.Jr11_24480_p1"/>
    <property type="gene ID" value="Jr11_24480"/>
</dbReference>
<dbReference type="Proteomes" id="UP000619265">
    <property type="component" value="Unassembled WGS sequence"/>
</dbReference>
<dbReference type="GO" id="GO:1990904">
    <property type="term" value="C:ribonucleoprotein complex"/>
    <property type="evidence" value="ECO:0007669"/>
    <property type="project" value="UniProtKB-KW"/>
</dbReference>
<dbReference type="GO" id="GO:0006364">
    <property type="term" value="P:rRNA processing"/>
    <property type="evidence" value="ECO:0007669"/>
    <property type="project" value="UniProtKB-KW"/>
</dbReference>
<name>A0A833X9N2_JUGRE</name>
<evidence type="ECO:0000313" key="8">
    <source>
        <dbReference type="EMBL" id="KAF5456235.1"/>
    </source>
</evidence>
<evidence type="ECO:0000256" key="1">
    <source>
        <dbReference type="ARBA" id="ARBA00004604"/>
    </source>
</evidence>
<dbReference type="InterPro" id="IPR056473">
    <property type="entry name" value="HEAT_Utp10/HEAT1"/>
</dbReference>
<dbReference type="InterPro" id="IPR022125">
    <property type="entry name" value="U3snoRNP10_N"/>
</dbReference>
<comment type="similarity">
    <text evidence="2">Belongs to the HEATR1/UTP10 family.</text>
</comment>
<protein>
    <recommendedName>
        <fullName evidence="7">BP28 C-terminal domain-containing protein</fullName>
    </recommendedName>
</protein>
<dbReference type="SMART" id="SM01036">
    <property type="entry name" value="BP28CT"/>
    <property type="match status" value="1"/>
</dbReference>
<evidence type="ECO:0000256" key="2">
    <source>
        <dbReference type="ARBA" id="ARBA00010559"/>
    </source>
</evidence>
<dbReference type="Pfam" id="PF08146">
    <property type="entry name" value="BP28CT"/>
    <property type="match status" value="1"/>
</dbReference>
<dbReference type="Pfam" id="PF23243">
    <property type="entry name" value="HEAT_HEATR1"/>
    <property type="match status" value="1"/>
</dbReference>
<evidence type="ECO:0000313" key="9">
    <source>
        <dbReference type="Proteomes" id="UP000619265"/>
    </source>
</evidence>
<proteinExistence type="inferred from homology"/>
<evidence type="ECO:0000256" key="6">
    <source>
        <dbReference type="ARBA" id="ARBA00023274"/>
    </source>
</evidence>
<organism evidence="8 9">
    <name type="scientific">Juglans regia</name>
    <name type="common">English walnut</name>
    <dbReference type="NCBI Taxonomy" id="51240"/>
    <lineage>
        <taxon>Eukaryota</taxon>
        <taxon>Viridiplantae</taxon>
        <taxon>Streptophyta</taxon>
        <taxon>Embryophyta</taxon>
        <taxon>Tracheophyta</taxon>
        <taxon>Spermatophyta</taxon>
        <taxon>Magnoliopsida</taxon>
        <taxon>eudicotyledons</taxon>
        <taxon>Gunneridae</taxon>
        <taxon>Pentapetalae</taxon>
        <taxon>rosids</taxon>
        <taxon>fabids</taxon>
        <taxon>Fagales</taxon>
        <taxon>Juglandaceae</taxon>
        <taxon>Juglans</taxon>
    </lineage>
</organism>
<dbReference type="InterPro" id="IPR040191">
    <property type="entry name" value="UTP10"/>
</dbReference>
<dbReference type="InterPro" id="IPR016024">
    <property type="entry name" value="ARM-type_fold"/>
</dbReference>
<dbReference type="Pfam" id="PF24477">
    <property type="entry name" value="ARM_At3g06530"/>
    <property type="match status" value="1"/>
</dbReference>
<evidence type="ECO:0000256" key="5">
    <source>
        <dbReference type="ARBA" id="ARBA00023242"/>
    </source>
</evidence>
<keyword evidence="6" id="KW-0687">Ribonucleoprotein</keyword>
<dbReference type="Pfam" id="PF12397">
    <property type="entry name" value="U3snoRNP10"/>
    <property type="match status" value="1"/>
</dbReference>
<evidence type="ECO:0000259" key="7">
    <source>
        <dbReference type="SMART" id="SM01036"/>
    </source>
</evidence>
<dbReference type="PANTHER" id="PTHR13457">
    <property type="entry name" value="BAP28"/>
    <property type="match status" value="1"/>
</dbReference>
<keyword evidence="5" id="KW-0539">Nucleus</keyword>
<reference evidence="8" key="1">
    <citation type="submission" date="2015-10" db="EMBL/GenBank/DDBJ databases">
        <authorList>
            <person name="Martinez-Garcia P.J."/>
            <person name="Crepeau M.W."/>
            <person name="Puiu D."/>
            <person name="Gonzalez-Ibeas D."/>
            <person name="Whalen J."/>
            <person name="Stevens K."/>
            <person name="Paul R."/>
            <person name="Butterfield T."/>
            <person name="Britton M."/>
            <person name="Reagan R."/>
            <person name="Chakraborty S."/>
            <person name="Walawage S.L."/>
            <person name="Vasquez-Gross H.A."/>
            <person name="Cardeno C."/>
            <person name="Famula R."/>
            <person name="Pratt K."/>
            <person name="Kuruganti S."/>
            <person name="Aradhya M.K."/>
            <person name="Leslie C.A."/>
            <person name="Dandekar A.M."/>
            <person name="Salzberg S.L."/>
            <person name="Wegrzyn J.L."/>
            <person name="Langley C.H."/>
            <person name="Neale D.B."/>
        </authorList>
    </citation>
    <scope>NUCLEOTIDE SEQUENCE</scope>
    <source>
        <tissue evidence="8">Leaves</tissue>
    </source>
</reference>
<dbReference type="GO" id="GO:0005730">
    <property type="term" value="C:nucleolus"/>
    <property type="evidence" value="ECO:0007669"/>
    <property type="project" value="UniProtKB-SubCell"/>
</dbReference>
<evidence type="ECO:0000256" key="4">
    <source>
        <dbReference type="ARBA" id="ARBA00022552"/>
    </source>
</evidence>
<feature type="domain" description="BP28 C-terminal" evidence="7">
    <location>
        <begin position="1844"/>
        <end position="2014"/>
    </location>
</feature>
<comment type="subcellular location">
    <subcellularLocation>
        <location evidence="1">Nucleus</location>
        <location evidence="1">Nucleolus</location>
    </subcellularLocation>
</comment>
<reference evidence="8" key="2">
    <citation type="submission" date="2020-03" db="EMBL/GenBank/DDBJ databases">
        <title>Walnut 2.0.</title>
        <authorList>
            <person name="Marrano A."/>
            <person name="Britton M."/>
            <person name="Zimin A.V."/>
            <person name="Zaini P.A."/>
            <person name="Workman R."/>
            <person name="Puiu D."/>
            <person name="Bianco L."/>
            <person name="Allen B.J."/>
            <person name="Troggio M."/>
            <person name="Leslie C.A."/>
            <person name="Timp W."/>
            <person name="Dendekar A."/>
            <person name="Salzberg S.L."/>
            <person name="Neale D.B."/>
        </authorList>
    </citation>
    <scope>NUCLEOTIDE SEQUENCE</scope>
    <source>
        <tissue evidence="8">Leaves</tissue>
    </source>
</reference>
<comment type="caution">
    <text evidence="8">The sequence shown here is derived from an EMBL/GenBank/DDBJ whole genome shotgun (WGS) entry which is preliminary data.</text>
</comment>
<dbReference type="InterPro" id="IPR056384">
    <property type="entry name" value="ARM_At3g06530"/>
</dbReference>
<keyword evidence="4" id="KW-0698">rRNA processing</keyword>
<keyword evidence="3" id="KW-0690">Ribosome biogenesis</keyword>